<keyword evidence="2 5" id="KW-0812">Transmembrane</keyword>
<evidence type="ECO:0000313" key="7">
    <source>
        <dbReference type="Proteomes" id="UP000321436"/>
    </source>
</evidence>
<dbReference type="EMBL" id="BKAU01000001">
    <property type="protein sequence ID" value="GEP94886.1"/>
    <property type="molecule type" value="Genomic_DNA"/>
</dbReference>
<evidence type="ECO:0000256" key="4">
    <source>
        <dbReference type="ARBA" id="ARBA00023136"/>
    </source>
</evidence>
<proteinExistence type="predicted"/>
<keyword evidence="4 5" id="KW-0472">Membrane</keyword>
<dbReference type="RefSeq" id="WP_146858671.1">
    <property type="nucleotide sequence ID" value="NZ_BKAU01000001.1"/>
</dbReference>
<evidence type="ECO:0000256" key="3">
    <source>
        <dbReference type="ARBA" id="ARBA00022989"/>
    </source>
</evidence>
<feature type="transmembrane region" description="Helical" evidence="5">
    <location>
        <begin position="99"/>
        <end position="116"/>
    </location>
</feature>
<feature type="transmembrane region" description="Helical" evidence="5">
    <location>
        <begin position="7"/>
        <end position="23"/>
    </location>
</feature>
<keyword evidence="7" id="KW-1185">Reference proteome</keyword>
<accession>A0A512RGS3</accession>
<keyword evidence="3 5" id="KW-1133">Transmembrane helix</keyword>
<dbReference type="Pfam" id="PF07681">
    <property type="entry name" value="DoxX"/>
    <property type="match status" value="1"/>
</dbReference>
<protein>
    <recommendedName>
        <fullName evidence="8">DoxX family protein</fullName>
    </recommendedName>
</protein>
<comment type="caution">
    <text evidence="6">The sequence shown here is derived from an EMBL/GenBank/DDBJ whole genome shotgun (WGS) entry which is preliminary data.</text>
</comment>
<reference evidence="6 7" key="1">
    <citation type="submission" date="2019-07" db="EMBL/GenBank/DDBJ databases">
        <title>Whole genome shotgun sequence of Chitinophaga cymbidii NBRC 109752.</title>
        <authorList>
            <person name="Hosoyama A."/>
            <person name="Uohara A."/>
            <person name="Ohji S."/>
            <person name="Ichikawa N."/>
        </authorList>
    </citation>
    <scope>NUCLEOTIDE SEQUENCE [LARGE SCALE GENOMIC DNA]</scope>
    <source>
        <strain evidence="6 7">NBRC 109752</strain>
    </source>
</reference>
<sequence>MKILIPTKFAIVLYALVFLYFGFNHLAHGQEMAPRVPVPGGAFWIYFTGVAMIAAGVAIIFGKPARIAGYLLALLLLTYIISIHLPGLIQGKLEAPGNLLKDFGLMAGAIIIANIAPEKKNRAVN</sequence>
<feature type="transmembrane region" description="Helical" evidence="5">
    <location>
        <begin position="68"/>
        <end position="87"/>
    </location>
</feature>
<dbReference type="OrthoDB" id="676045at2"/>
<evidence type="ECO:0000256" key="2">
    <source>
        <dbReference type="ARBA" id="ARBA00022692"/>
    </source>
</evidence>
<evidence type="ECO:0000313" key="6">
    <source>
        <dbReference type="EMBL" id="GEP94886.1"/>
    </source>
</evidence>
<name>A0A512RGS3_9BACT</name>
<evidence type="ECO:0000256" key="1">
    <source>
        <dbReference type="ARBA" id="ARBA00004141"/>
    </source>
</evidence>
<dbReference type="AlphaFoldDB" id="A0A512RGS3"/>
<gene>
    <name evidence="6" type="ORF">CCY01nite_11460</name>
</gene>
<evidence type="ECO:0008006" key="8">
    <source>
        <dbReference type="Google" id="ProtNLM"/>
    </source>
</evidence>
<dbReference type="InterPro" id="IPR032808">
    <property type="entry name" value="DoxX"/>
</dbReference>
<feature type="transmembrane region" description="Helical" evidence="5">
    <location>
        <begin position="43"/>
        <end position="61"/>
    </location>
</feature>
<evidence type="ECO:0000256" key="5">
    <source>
        <dbReference type="SAM" id="Phobius"/>
    </source>
</evidence>
<comment type="subcellular location">
    <subcellularLocation>
        <location evidence="1">Membrane</location>
        <topology evidence="1">Multi-pass membrane protein</topology>
    </subcellularLocation>
</comment>
<dbReference type="Proteomes" id="UP000321436">
    <property type="component" value="Unassembled WGS sequence"/>
</dbReference>
<organism evidence="6 7">
    <name type="scientific">Chitinophaga cymbidii</name>
    <dbReference type="NCBI Taxonomy" id="1096750"/>
    <lineage>
        <taxon>Bacteria</taxon>
        <taxon>Pseudomonadati</taxon>
        <taxon>Bacteroidota</taxon>
        <taxon>Chitinophagia</taxon>
        <taxon>Chitinophagales</taxon>
        <taxon>Chitinophagaceae</taxon>
        <taxon>Chitinophaga</taxon>
    </lineage>
</organism>